<keyword evidence="3 4" id="KW-0326">Glycosidase</keyword>
<evidence type="ECO:0000313" key="9">
    <source>
        <dbReference type="Proteomes" id="UP000033140"/>
    </source>
</evidence>
<dbReference type="AlphaFoldDB" id="A0A0E9NHK9"/>
<evidence type="ECO:0000259" key="7">
    <source>
        <dbReference type="Pfam" id="PF08244"/>
    </source>
</evidence>
<feature type="signal peptide" evidence="5">
    <location>
        <begin position="1"/>
        <end position="17"/>
    </location>
</feature>
<dbReference type="InterPro" id="IPR001362">
    <property type="entry name" value="Glyco_hydro_32"/>
</dbReference>
<gene>
    <name evidence="8" type="ORF">G7K_3039-t1</name>
</gene>
<evidence type="ECO:0000256" key="3">
    <source>
        <dbReference type="ARBA" id="ARBA00023295"/>
    </source>
</evidence>
<evidence type="ECO:0000313" key="8">
    <source>
        <dbReference type="EMBL" id="GAO48875.1"/>
    </source>
</evidence>
<proteinExistence type="inferred from homology"/>
<dbReference type="Proteomes" id="UP000033140">
    <property type="component" value="Unassembled WGS sequence"/>
</dbReference>
<feature type="domain" description="Glycosyl hydrolase family 32 N-terminal" evidence="6">
    <location>
        <begin position="58"/>
        <end position="395"/>
    </location>
</feature>
<comment type="caution">
    <text evidence="8">The sequence shown here is derived from an EMBL/GenBank/DDBJ whole genome shotgun (WGS) entry which is preliminary data.</text>
</comment>
<dbReference type="OMA" id="WQMASAT"/>
<dbReference type="SMART" id="SM00640">
    <property type="entry name" value="Glyco_32"/>
    <property type="match status" value="1"/>
</dbReference>
<dbReference type="InterPro" id="IPR013189">
    <property type="entry name" value="Glyco_hydro_32_C"/>
</dbReference>
<dbReference type="PANTHER" id="PTHR42800:SF3">
    <property type="entry name" value="GLYCOSYL HYDROLASE FAMILY 32 N-TERMINAL DOMAIN-CONTAINING PROTEIN"/>
    <property type="match status" value="1"/>
</dbReference>
<dbReference type="InterPro" id="IPR013148">
    <property type="entry name" value="Glyco_hydro_32_N"/>
</dbReference>
<reference evidence="8 9" key="2">
    <citation type="journal article" date="2014" name="J. Gen. Appl. Microbiol.">
        <title>The early diverging ascomycetous budding yeast Saitoella complicata has three histone deacetylases belonging to the Clr6, Hos2, and Rpd3 lineages.</title>
        <authorList>
            <person name="Nishida H."/>
            <person name="Matsumoto T."/>
            <person name="Kondo S."/>
            <person name="Hamamoto M."/>
            <person name="Yoshikawa H."/>
        </authorList>
    </citation>
    <scope>NUCLEOTIDE SEQUENCE [LARGE SCALE GENOMIC DNA]</scope>
    <source>
        <strain evidence="8 9">NRRL Y-17804</strain>
    </source>
</reference>
<keyword evidence="9" id="KW-1185">Reference proteome</keyword>
<dbReference type="Gene3D" id="2.115.10.20">
    <property type="entry name" value="Glycosyl hydrolase domain, family 43"/>
    <property type="match status" value="1"/>
</dbReference>
<dbReference type="SUPFAM" id="SSF49899">
    <property type="entry name" value="Concanavalin A-like lectins/glucanases"/>
    <property type="match status" value="1"/>
</dbReference>
<sequence length="640" mass="71081">MFASITLIAGFLGTVSAGRCSRPDSPTCQAFITTGGVIPNLTVAANNSEFHTWRPKFHAQAPNSWQNDPVSLYYDETRGMYHVGYQYHHAHVNWGNISDAHAFSPDLVHYYDIGDPYNPLMLGPSTEYDSKGVFSGGAIENGYMGYITSMYTSVTNATNWAQANNSGVESQSLAYTPDNGVTWIKVDEYNPVIPREPDGWNITGWRDPLLFRDPALAAIIGDDPEQVYCPIAGGIQQVGPRLSLYKADDSNLTSWSWLGPFLYPEANTTWNEEWSGSWGVNFEMGGLFTLRDESNQTHFFSTFGTQGGREPGNGNYALFATGSMSKSSNGSAIMDTSAVGIVDNGNSYAQNSFWDTKENRRVMMAWTPEDLNNYGILAQGWQGALVLPRELFVKTITGVTNLASEVEERAAWTYEKESNGSYTVETLGQRPISGLESLRNTSVCSTIPAQAVCAVADFVDDGFGYKSLYSAVTKNYEMQLSIDFSKDPSAAAGVVLRKSQSGFCEYTSIWYDAAEEYLYVDRDQSSIYSPYITNTTIQTKFRLWEINGEREKLDLRIFVDNSILEIFANDVLALTTRIYPYLQDSNEIGLMVKNGSAQYSDVTVWDGLDNAWPERPYDTSVPLVWDGPEITDNGRLWVGN</sequence>
<evidence type="ECO:0000256" key="5">
    <source>
        <dbReference type="SAM" id="SignalP"/>
    </source>
</evidence>
<dbReference type="STRING" id="698492.A0A0E9NHK9"/>
<dbReference type="Pfam" id="PF00251">
    <property type="entry name" value="Glyco_hydro_32N"/>
    <property type="match status" value="1"/>
</dbReference>
<dbReference type="GO" id="GO:0004575">
    <property type="term" value="F:sucrose alpha-glucosidase activity"/>
    <property type="evidence" value="ECO:0007669"/>
    <property type="project" value="TreeGrafter"/>
</dbReference>
<dbReference type="InterPro" id="IPR023296">
    <property type="entry name" value="Glyco_hydro_beta-prop_sf"/>
</dbReference>
<feature type="chain" id="PRO_5002430513" description="Glycosyl hydrolase family 32 C-terminal domain-containing protein" evidence="5">
    <location>
        <begin position="18"/>
        <end position="640"/>
    </location>
</feature>
<protein>
    <recommendedName>
        <fullName evidence="10">Glycosyl hydrolase family 32 C-terminal domain-containing protein</fullName>
    </recommendedName>
</protein>
<reference evidence="8 9" key="3">
    <citation type="journal article" date="2015" name="Genome Announc.">
        <title>Draft Genome Sequence of the Archiascomycetous Yeast Saitoella complicata.</title>
        <authorList>
            <person name="Yamauchi K."/>
            <person name="Kondo S."/>
            <person name="Hamamoto M."/>
            <person name="Takahashi Y."/>
            <person name="Ogura Y."/>
            <person name="Hayashi T."/>
            <person name="Nishida H."/>
        </authorList>
    </citation>
    <scope>NUCLEOTIDE SEQUENCE [LARGE SCALE GENOMIC DNA]</scope>
    <source>
        <strain evidence="8 9">NRRL Y-17804</strain>
    </source>
</reference>
<organism evidence="8 9">
    <name type="scientific">Saitoella complicata (strain BCRC 22490 / CBS 7301 / JCM 7358 / NBRC 10748 / NRRL Y-17804)</name>
    <dbReference type="NCBI Taxonomy" id="698492"/>
    <lineage>
        <taxon>Eukaryota</taxon>
        <taxon>Fungi</taxon>
        <taxon>Dikarya</taxon>
        <taxon>Ascomycota</taxon>
        <taxon>Taphrinomycotina</taxon>
        <taxon>Taphrinomycotina incertae sedis</taxon>
        <taxon>Saitoella</taxon>
    </lineage>
</organism>
<comment type="similarity">
    <text evidence="1 4">Belongs to the glycosyl hydrolase 32 family.</text>
</comment>
<dbReference type="Gene3D" id="2.60.120.560">
    <property type="entry name" value="Exo-inulinase, domain 1"/>
    <property type="match status" value="1"/>
</dbReference>
<dbReference type="Pfam" id="PF08244">
    <property type="entry name" value="Glyco_hydro_32C"/>
    <property type="match status" value="1"/>
</dbReference>
<evidence type="ECO:0000259" key="6">
    <source>
        <dbReference type="Pfam" id="PF00251"/>
    </source>
</evidence>
<dbReference type="GO" id="GO:0005737">
    <property type="term" value="C:cytoplasm"/>
    <property type="evidence" value="ECO:0007669"/>
    <property type="project" value="TreeGrafter"/>
</dbReference>
<feature type="domain" description="Glycosyl hydrolase family 32 C-terminal" evidence="7">
    <location>
        <begin position="471"/>
        <end position="606"/>
    </location>
</feature>
<dbReference type="GO" id="GO:0005987">
    <property type="term" value="P:sucrose catabolic process"/>
    <property type="evidence" value="ECO:0007669"/>
    <property type="project" value="TreeGrafter"/>
</dbReference>
<evidence type="ECO:0000256" key="1">
    <source>
        <dbReference type="ARBA" id="ARBA00009902"/>
    </source>
</evidence>
<reference evidence="8 9" key="1">
    <citation type="journal article" date="2011" name="J. Gen. Appl. Microbiol.">
        <title>Draft genome sequencing of the enigmatic yeast Saitoella complicata.</title>
        <authorList>
            <person name="Nishida H."/>
            <person name="Hamamoto M."/>
            <person name="Sugiyama J."/>
        </authorList>
    </citation>
    <scope>NUCLEOTIDE SEQUENCE [LARGE SCALE GENOMIC DNA]</scope>
    <source>
        <strain evidence="8 9">NRRL Y-17804</strain>
    </source>
</reference>
<evidence type="ECO:0000256" key="4">
    <source>
        <dbReference type="RuleBase" id="RU362110"/>
    </source>
</evidence>
<keyword evidence="5" id="KW-0732">Signal</keyword>
<dbReference type="SUPFAM" id="SSF75005">
    <property type="entry name" value="Arabinanase/levansucrase/invertase"/>
    <property type="match status" value="1"/>
</dbReference>
<name>A0A0E9NHK9_SAICN</name>
<dbReference type="EMBL" id="BACD03000018">
    <property type="protein sequence ID" value="GAO48875.1"/>
    <property type="molecule type" value="Genomic_DNA"/>
</dbReference>
<dbReference type="CDD" id="cd18621">
    <property type="entry name" value="GH32_XdINV-like"/>
    <property type="match status" value="1"/>
</dbReference>
<evidence type="ECO:0008006" key="10">
    <source>
        <dbReference type="Google" id="ProtNLM"/>
    </source>
</evidence>
<keyword evidence="2 4" id="KW-0378">Hydrolase</keyword>
<evidence type="ECO:0000256" key="2">
    <source>
        <dbReference type="ARBA" id="ARBA00022801"/>
    </source>
</evidence>
<dbReference type="InterPro" id="IPR013320">
    <property type="entry name" value="ConA-like_dom_sf"/>
</dbReference>
<dbReference type="PANTHER" id="PTHR42800">
    <property type="entry name" value="EXOINULINASE INUD (AFU_ORTHOLOGUE AFUA_5G00480)"/>
    <property type="match status" value="1"/>
</dbReference>
<accession>A0A0E9NHK9</accession>